<reference evidence="1 2" key="1">
    <citation type="journal article" date="2012" name="Eukaryot. Cell">
        <title>Draft genome sequence of Wickerhamomyces ciferrii NRRL Y-1031 F-60-10.</title>
        <authorList>
            <person name="Schneider J."/>
            <person name="Andrea H."/>
            <person name="Blom J."/>
            <person name="Jaenicke S."/>
            <person name="Ruckert C."/>
            <person name="Schorsch C."/>
            <person name="Szczepanowski R."/>
            <person name="Farwick M."/>
            <person name="Goesmann A."/>
            <person name="Puhler A."/>
            <person name="Schaffer S."/>
            <person name="Tauch A."/>
            <person name="Kohler T."/>
            <person name="Brinkrolf K."/>
        </authorList>
    </citation>
    <scope>NUCLEOTIDE SEQUENCE [LARGE SCALE GENOMIC DNA]</scope>
    <source>
        <strain evidence="2">ATCC 14091 / BCRC 22168 / CBS 111 / JCM 3599 / NBRC 0793 / NRRL Y-1031 F-60-10</strain>
    </source>
</reference>
<protein>
    <submittedName>
        <fullName evidence="1">Uncharacterized protein</fullName>
    </submittedName>
</protein>
<comment type="caution">
    <text evidence="1">The sequence shown here is derived from an EMBL/GenBank/DDBJ whole genome shotgun (WGS) entry which is preliminary data.</text>
</comment>
<dbReference type="HOGENOM" id="CLU_035071_0_0_1"/>
<sequence length="541" mass="63530">MNKPSIPTKIYKTISSLWRGDCYQAVEIWVEEPSLLDMAVYEEYEIYHESLLRKIWRFNRMFLPVRYYSTIPFKVLFRLINTIAMPIRSLWVICTQPFISIKRISRASHDTVPGKVDVDNMFPVEILELIAKYGDLNPLDMMMINKPLLCIFAPRVYDTLHLTIVISILRKMKLNDECFLKHGPDNFDKTFRRPIDSYSIYERNKKSKHFDYEFLNTDILDSWKGKGIQINSEHIHCHPQAPNSYDRNNNPMQVRSYEKIKHILKHTIQNPKSIMKKFISEVLIDICILDGYDKLFNEASSSDTNPESSKSTSQLIEEVESENQNCSVYFSESSTALRIAGIPFDDNFNRERWRYLQEFKARHHKFAFNALNRAKPLYDIYPNVVYFKELIPVFLLSEKIYSHKLRRRLFNIQDSQSFIHDANPLKHWGYTIIKTFRGNFSEKERLFKLFISGQISVDVQSRKFETKKVVNGFLNDLIQAFTTDSNGLKAKTSILIMGIDNCKPQLTEEFTRNASYSEARDQGSYVIYKPSMVLINKQATY</sequence>
<dbReference type="AlphaFoldDB" id="K0KR67"/>
<name>K0KR67_WICCF</name>
<keyword evidence="2" id="KW-1185">Reference proteome</keyword>
<proteinExistence type="predicted"/>
<dbReference type="EMBL" id="CAIF01000206">
    <property type="protein sequence ID" value="CCH45651.1"/>
    <property type="molecule type" value="Genomic_DNA"/>
</dbReference>
<evidence type="ECO:0000313" key="1">
    <source>
        <dbReference type="EMBL" id="CCH45651.1"/>
    </source>
</evidence>
<dbReference type="Proteomes" id="UP000009328">
    <property type="component" value="Unassembled WGS sequence"/>
</dbReference>
<gene>
    <name evidence="1" type="ORF">BN7_5236</name>
</gene>
<accession>K0KR67</accession>
<organism evidence="1 2">
    <name type="scientific">Wickerhamomyces ciferrii (strain ATCC 14091 / BCRC 22168 / CBS 111 / JCM 3599 / NBRC 0793 / NRRL Y-1031 F-60-10)</name>
    <name type="common">Yeast</name>
    <name type="synonym">Pichia ciferrii</name>
    <dbReference type="NCBI Taxonomy" id="1206466"/>
    <lineage>
        <taxon>Eukaryota</taxon>
        <taxon>Fungi</taxon>
        <taxon>Dikarya</taxon>
        <taxon>Ascomycota</taxon>
        <taxon>Saccharomycotina</taxon>
        <taxon>Saccharomycetes</taxon>
        <taxon>Phaffomycetales</taxon>
        <taxon>Wickerhamomycetaceae</taxon>
        <taxon>Wickerhamomyces</taxon>
    </lineage>
</organism>
<dbReference type="InParanoid" id="K0KR67"/>
<evidence type="ECO:0000313" key="2">
    <source>
        <dbReference type="Proteomes" id="UP000009328"/>
    </source>
</evidence>